<organism evidence="1 2">
    <name type="scientific">Mycolicibacterium pallens</name>
    <dbReference type="NCBI Taxonomy" id="370524"/>
    <lineage>
        <taxon>Bacteria</taxon>
        <taxon>Bacillati</taxon>
        <taxon>Actinomycetota</taxon>
        <taxon>Actinomycetes</taxon>
        <taxon>Mycobacteriales</taxon>
        <taxon>Mycobacteriaceae</taxon>
        <taxon>Mycolicibacterium</taxon>
    </lineage>
</organism>
<dbReference type="Proteomes" id="UP000825367">
    <property type="component" value="Chromosome"/>
</dbReference>
<sequence length="104" mass="11225">MPAPTANDLAALAGREVNHDQAEAIISIVTARAASHTRGRGFTAGVPADDIWSVILTASLRMLADPSGAVTEQRMGPFSVSLKPFEGWTTSELMTLNRYRERAR</sequence>
<dbReference type="EMBL" id="CP080333">
    <property type="protein sequence ID" value="QYL14941.1"/>
    <property type="molecule type" value="Genomic_DNA"/>
</dbReference>
<protein>
    <recommendedName>
        <fullName evidence="3">Phage protein</fullName>
    </recommendedName>
</protein>
<evidence type="ECO:0008006" key="3">
    <source>
        <dbReference type="Google" id="ProtNLM"/>
    </source>
</evidence>
<keyword evidence="2" id="KW-1185">Reference proteome</keyword>
<dbReference type="RefSeq" id="WP_096311657.1">
    <property type="nucleotide sequence ID" value="NZ_BAAAVX010000050.1"/>
</dbReference>
<reference evidence="1 2" key="1">
    <citation type="submission" date="2021-07" db="EMBL/GenBank/DDBJ databases">
        <title>Whole genome sequencing of non-tuberculosis mycobacteria type-strains.</title>
        <authorList>
            <person name="Igarashi Y."/>
            <person name="Osugi A."/>
            <person name="Mitarai S."/>
        </authorList>
    </citation>
    <scope>NUCLEOTIDE SEQUENCE [LARGE SCALE GENOMIC DNA]</scope>
    <source>
        <strain evidence="1 2">JCM 16370</strain>
    </source>
</reference>
<evidence type="ECO:0000313" key="2">
    <source>
        <dbReference type="Proteomes" id="UP000825367"/>
    </source>
</evidence>
<evidence type="ECO:0000313" key="1">
    <source>
        <dbReference type="EMBL" id="QYL14941.1"/>
    </source>
</evidence>
<proteinExistence type="predicted"/>
<name>A0ABX8VG39_9MYCO</name>
<gene>
    <name evidence="1" type="ORF">K0O64_17400</name>
</gene>
<accession>A0ABX8VG39</accession>